<gene>
    <name evidence="3" type="ORF">M2350_003471</name>
</gene>
<dbReference type="InterPro" id="IPR050272">
    <property type="entry name" value="Isochorismatase-like_hydrls"/>
</dbReference>
<protein>
    <submittedName>
        <fullName evidence="3">Nicotinamidase-related amidase</fullName>
    </submittedName>
</protein>
<dbReference type="InterPro" id="IPR000868">
    <property type="entry name" value="Isochorismatase-like_dom"/>
</dbReference>
<dbReference type="InterPro" id="IPR036380">
    <property type="entry name" value="Isochorismatase-like_sf"/>
</dbReference>
<dbReference type="SUPFAM" id="SSF52499">
    <property type="entry name" value="Isochorismatase-like hydrolases"/>
    <property type="match status" value="1"/>
</dbReference>
<evidence type="ECO:0000313" key="3">
    <source>
        <dbReference type="EMBL" id="MCS3921030.1"/>
    </source>
</evidence>
<dbReference type="Proteomes" id="UP001204798">
    <property type="component" value="Unassembled WGS sequence"/>
</dbReference>
<dbReference type="PANTHER" id="PTHR43540:SF6">
    <property type="entry name" value="ISOCHORISMATASE-LIKE DOMAIN-CONTAINING PROTEIN"/>
    <property type="match status" value="1"/>
</dbReference>
<keyword evidence="1" id="KW-0378">Hydrolase</keyword>
<dbReference type="Gene3D" id="3.40.50.850">
    <property type="entry name" value="Isochorismatase-like"/>
    <property type="match status" value="1"/>
</dbReference>
<dbReference type="EMBL" id="JANUCP010000008">
    <property type="protein sequence ID" value="MCS3921030.1"/>
    <property type="molecule type" value="Genomic_DNA"/>
</dbReference>
<keyword evidence="4" id="KW-1185">Reference proteome</keyword>
<dbReference type="RefSeq" id="WP_259101743.1">
    <property type="nucleotide sequence ID" value="NZ_CP130454.1"/>
</dbReference>
<name>A0ABT2ET50_9BACT</name>
<reference evidence="3 4" key="1">
    <citation type="submission" date="2022-08" db="EMBL/GenBank/DDBJ databases">
        <title>Bacterial and archaeal communities from various locations to study Microbial Dark Matter (Phase II).</title>
        <authorList>
            <person name="Stepanauskas R."/>
        </authorList>
    </citation>
    <scope>NUCLEOTIDE SEQUENCE [LARGE SCALE GENOMIC DNA]</scope>
    <source>
        <strain evidence="3 4">PD1</strain>
    </source>
</reference>
<evidence type="ECO:0000256" key="1">
    <source>
        <dbReference type="ARBA" id="ARBA00022801"/>
    </source>
</evidence>
<accession>A0ABT2ET50</accession>
<dbReference type="PANTHER" id="PTHR43540">
    <property type="entry name" value="PEROXYUREIDOACRYLATE/UREIDOACRYLATE AMIDOHYDROLASE-RELATED"/>
    <property type="match status" value="1"/>
</dbReference>
<feature type="domain" description="Isochorismatase-like" evidence="2">
    <location>
        <begin position="24"/>
        <end position="194"/>
    </location>
</feature>
<organism evidence="3 4">
    <name type="scientific">Candidatus Fervidibacter sacchari</name>
    <dbReference type="NCBI Taxonomy" id="1448929"/>
    <lineage>
        <taxon>Bacteria</taxon>
        <taxon>Candidatus Fervidibacterota</taxon>
        <taxon>Candidatus Fervidibacter</taxon>
    </lineage>
</organism>
<evidence type="ECO:0000259" key="2">
    <source>
        <dbReference type="Pfam" id="PF00857"/>
    </source>
</evidence>
<dbReference type="CDD" id="cd00431">
    <property type="entry name" value="cysteine_hydrolases"/>
    <property type="match status" value="1"/>
</dbReference>
<comment type="caution">
    <text evidence="3">The sequence shown here is derived from an EMBL/GenBank/DDBJ whole genome shotgun (WGS) entry which is preliminary data.</text>
</comment>
<sequence>MAERTVVVPEYEVAEKVEVDPKTTALLIVDMQNDFVKEGGKLVVPTAKDTIPSIRKLLDMARQNGMLVAYTQDTHLPGDPEFPIWGEHVLIGTWGWEIVDELKPQPYDLVVQKRRYDGFFGTSLEYDLRDRNIQTLIITGTVANICVLHTAGSAALRGFKVIVPKDAISALTEFDMEAALRQISFLYRGIVTTSDGIVIKQ</sequence>
<evidence type="ECO:0000313" key="4">
    <source>
        <dbReference type="Proteomes" id="UP001204798"/>
    </source>
</evidence>
<dbReference type="Pfam" id="PF00857">
    <property type="entry name" value="Isochorismatase"/>
    <property type="match status" value="1"/>
</dbReference>
<proteinExistence type="predicted"/>